<feature type="compositionally biased region" description="Polar residues" evidence="13">
    <location>
        <begin position="370"/>
        <end position="397"/>
    </location>
</feature>
<feature type="region of interest" description="Disordered" evidence="13">
    <location>
        <begin position="1064"/>
        <end position="1085"/>
    </location>
</feature>
<evidence type="ECO:0000256" key="5">
    <source>
        <dbReference type="ARBA" id="ARBA00022679"/>
    </source>
</evidence>
<dbReference type="PANTHER" id="PTHR45990:SF1">
    <property type="entry name" value="DNA REPAIR PROTEIN REV1"/>
    <property type="match status" value="1"/>
</dbReference>
<feature type="compositionally biased region" description="Basic and acidic residues" evidence="13">
    <location>
        <begin position="1064"/>
        <end position="1081"/>
    </location>
</feature>
<comment type="subcellular location">
    <subcellularLocation>
        <location evidence="1">Nucleus</location>
    </subcellularLocation>
</comment>
<dbReference type="GO" id="GO:0046872">
    <property type="term" value="F:metal ion binding"/>
    <property type="evidence" value="ECO:0007669"/>
    <property type="project" value="UniProtKB-KW"/>
</dbReference>
<dbReference type="FunFam" id="3.30.1490.100:FF:000001">
    <property type="entry name" value="DNA repair protein REV1"/>
    <property type="match status" value="1"/>
</dbReference>
<feature type="compositionally biased region" description="Polar residues" evidence="13">
    <location>
        <begin position="1303"/>
        <end position="1321"/>
    </location>
</feature>
<organism evidence="16 17">
    <name type="scientific">Malassezia psittaci</name>
    <dbReference type="NCBI Taxonomy" id="1821823"/>
    <lineage>
        <taxon>Eukaryota</taxon>
        <taxon>Fungi</taxon>
        <taxon>Dikarya</taxon>
        <taxon>Basidiomycota</taxon>
        <taxon>Ustilaginomycotina</taxon>
        <taxon>Malasseziomycetes</taxon>
        <taxon>Malasseziales</taxon>
        <taxon>Malasseziaceae</taxon>
        <taxon>Malassezia</taxon>
    </lineage>
</organism>
<evidence type="ECO:0000256" key="6">
    <source>
        <dbReference type="ARBA" id="ARBA00022695"/>
    </source>
</evidence>
<keyword evidence="17" id="KW-1185">Reference proteome</keyword>
<evidence type="ECO:0000313" key="16">
    <source>
        <dbReference type="EMBL" id="WFD45191.1"/>
    </source>
</evidence>
<dbReference type="Pfam" id="PF00533">
    <property type="entry name" value="BRCT"/>
    <property type="match status" value="1"/>
</dbReference>
<dbReference type="Pfam" id="PF16727">
    <property type="entry name" value="REV1_C"/>
    <property type="match status" value="1"/>
</dbReference>
<feature type="compositionally biased region" description="Basic and acidic residues" evidence="13">
    <location>
        <begin position="354"/>
        <end position="369"/>
    </location>
</feature>
<evidence type="ECO:0000256" key="3">
    <source>
        <dbReference type="ARBA" id="ARBA00020399"/>
    </source>
</evidence>
<feature type="domain" description="BRCT" evidence="14">
    <location>
        <begin position="163"/>
        <end position="251"/>
    </location>
</feature>
<dbReference type="InterPro" id="IPR025527">
    <property type="entry name" value="HUWE1/Rev1_UBM"/>
</dbReference>
<dbReference type="InterPro" id="IPR001357">
    <property type="entry name" value="BRCT_dom"/>
</dbReference>
<evidence type="ECO:0000256" key="9">
    <source>
        <dbReference type="ARBA" id="ARBA00022842"/>
    </source>
</evidence>
<dbReference type="SMART" id="SM00292">
    <property type="entry name" value="BRCT"/>
    <property type="match status" value="1"/>
</dbReference>
<dbReference type="PANTHER" id="PTHR45990">
    <property type="entry name" value="DNA REPAIR PROTEIN REV1"/>
    <property type="match status" value="1"/>
</dbReference>
<evidence type="ECO:0000259" key="15">
    <source>
        <dbReference type="PROSITE" id="PS50173"/>
    </source>
</evidence>
<feature type="compositionally biased region" description="Basic and acidic residues" evidence="13">
    <location>
        <begin position="268"/>
        <end position="279"/>
    </location>
</feature>
<dbReference type="InterPro" id="IPR031991">
    <property type="entry name" value="Rev1_C"/>
</dbReference>
<dbReference type="GO" id="GO:0003684">
    <property type="term" value="F:damaged DNA binding"/>
    <property type="evidence" value="ECO:0007669"/>
    <property type="project" value="InterPro"/>
</dbReference>
<feature type="region of interest" description="Disordered" evidence="13">
    <location>
        <begin position="1232"/>
        <end position="1324"/>
    </location>
</feature>
<keyword evidence="5 16" id="KW-0808">Transferase</keyword>
<feature type="compositionally biased region" description="Low complexity" evidence="13">
    <location>
        <begin position="30"/>
        <end position="41"/>
    </location>
</feature>
<dbReference type="EMBL" id="CP118381">
    <property type="protein sequence ID" value="WFD45191.1"/>
    <property type="molecule type" value="Genomic_DNA"/>
</dbReference>
<keyword evidence="10" id="KW-0238">DNA-binding</keyword>
<dbReference type="Gene3D" id="6.10.250.1490">
    <property type="match status" value="1"/>
</dbReference>
<feature type="domain" description="UmuC" evidence="15">
    <location>
        <begin position="650"/>
        <end position="860"/>
    </location>
</feature>
<dbReference type="Gene3D" id="3.40.50.10190">
    <property type="entry name" value="BRCT domain"/>
    <property type="match status" value="1"/>
</dbReference>
<dbReference type="Proteomes" id="UP001214628">
    <property type="component" value="Chromosome 7"/>
</dbReference>
<feature type="compositionally biased region" description="Low complexity" evidence="13">
    <location>
        <begin position="1280"/>
        <end position="1290"/>
    </location>
</feature>
<dbReference type="PROSITE" id="PS50172">
    <property type="entry name" value="BRCT"/>
    <property type="match status" value="1"/>
</dbReference>
<dbReference type="InterPro" id="IPR043128">
    <property type="entry name" value="Rev_trsase/Diguanyl_cyclase"/>
</dbReference>
<dbReference type="InterPro" id="IPR038401">
    <property type="entry name" value="Rev1_C_sf"/>
</dbReference>
<dbReference type="Pfam" id="PF00817">
    <property type="entry name" value="IMS"/>
    <property type="match status" value="1"/>
</dbReference>
<dbReference type="SUPFAM" id="SSF52113">
    <property type="entry name" value="BRCT domain"/>
    <property type="match status" value="1"/>
</dbReference>
<dbReference type="PROSITE" id="PS50173">
    <property type="entry name" value="UMUC"/>
    <property type="match status" value="1"/>
</dbReference>
<feature type="region of interest" description="Disordered" evidence="13">
    <location>
        <begin position="61"/>
        <end position="101"/>
    </location>
</feature>
<keyword evidence="6" id="KW-0548">Nucleotidyltransferase</keyword>
<dbReference type="InterPro" id="IPR036420">
    <property type="entry name" value="BRCT_dom_sf"/>
</dbReference>
<reference evidence="16" key="1">
    <citation type="submission" date="2023-02" db="EMBL/GenBank/DDBJ databases">
        <title>Mating type loci evolution in Malassezia.</title>
        <authorList>
            <person name="Coelho M.A."/>
        </authorList>
    </citation>
    <scope>NUCLEOTIDE SEQUENCE</scope>
    <source>
        <strain evidence="16">CBS 14136</strain>
    </source>
</reference>
<evidence type="ECO:0000256" key="8">
    <source>
        <dbReference type="ARBA" id="ARBA00022763"/>
    </source>
</evidence>
<protein>
    <recommendedName>
        <fullName evidence="3">DNA repair protein REV1</fullName>
    </recommendedName>
</protein>
<dbReference type="InterPro" id="IPR001126">
    <property type="entry name" value="UmuC"/>
</dbReference>
<dbReference type="Gene3D" id="1.20.58.1280">
    <property type="entry name" value="DNA repair protein Rev1, C-terminal domain"/>
    <property type="match status" value="1"/>
</dbReference>
<name>A0AAF0FFR4_9BASI</name>
<feature type="region of interest" description="Disordered" evidence="13">
    <location>
        <begin position="26"/>
        <end position="45"/>
    </location>
</feature>
<keyword evidence="9" id="KW-0460">Magnesium</keyword>
<evidence type="ECO:0000256" key="10">
    <source>
        <dbReference type="ARBA" id="ARBA00023125"/>
    </source>
</evidence>
<dbReference type="GO" id="GO:0042276">
    <property type="term" value="P:error-prone translesion synthesis"/>
    <property type="evidence" value="ECO:0007669"/>
    <property type="project" value="TreeGrafter"/>
</dbReference>
<evidence type="ECO:0000256" key="7">
    <source>
        <dbReference type="ARBA" id="ARBA00022723"/>
    </source>
</evidence>
<feature type="region of interest" description="Disordered" evidence="13">
    <location>
        <begin position="262"/>
        <end position="340"/>
    </location>
</feature>
<evidence type="ECO:0000256" key="1">
    <source>
        <dbReference type="ARBA" id="ARBA00004123"/>
    </source>
</evidence>
<dbReference type="InterPro" id="IPR017961">
    <property type="entry name" value="DNA_pol_Y-fam_little_finger"/>
</dbReference>
<sequence length="1626" mass="179912">MHSASQDSLNFSSDDSAFLEALANVRTPTASASSSQNVASQGRILSQLSSRSQDLVLGAQTTPTYPECKPSDQVSNEQEHQKPNGIPSPPTLTDVPSSPPLITTCGAKYHESQGALPPSPTRQRPAYLDQDMYRAIGFGDWSTFIRNKRRKLKLQEHDLAPELKSDALKGCVIYINGRTDPPYAELRLLIALNGGEHMPYLDQKRPCTHIVASRLTPKKTEEFRKYRVVLPSWIVDSCERGVRADWTRYKCPDTISTTTLPLFANSRPADDGKPSEEGKALASSSFLPSTSWRDPNRIIPSKTSAFGQNQGMQSPMKAYKPKSLKNPATGPSHFSNGDHCIWESDVPITKAVKEPEHDPSQRREDRSLDSKNASGQTKGKQREINSSSEQNSETNLPKQAEPSHLPTNTCVSITEQRDNSQTDYELVDKLPTPSAFVEYVSQGWSSGTDVNELHLDSFDRETGEKPTQPAQGISTERHGPAAGRFDADYDGSSFLADWPALLSPTPPSPKHLSPRNSHRSASFGTTSIAQHETAAQLETAAQHETAATTYDVSAPAAIKDTTNSSDANTTPCNLPTTLKHRSHPSALLLDASWRAQHTAVSAGFVEGFYSASRLHHLSTWKENLQELVSEAVIQSRRSVEPVEVQGARSILHVDFDCFFVTVGLRQFPDFRDKPVAVAHTVCEGNISSTSEIASCNYAARTYGVRNGMSLGRARELCKDIHMIPYTFDAYYRVSLQFYTILLAIADTLQVVSVDEALIDISHVVKQLQNDAMLDLPYDFSERFKQQHDHQRDPIRAFAQALRQIIRQETDCDVSIGIGANILQARLATRQAKPCGVFHLTPEQLPGFLAQLDIGDLWGVGYSLCERFESWLGTRNVGEILLRASSEQLVKHFGPKLGRSLYDKMLGRDTDRLQSTRVRQTIGAHINWGVRLSTQADLHSFVSRVCDEVARRASRLKTIGAHVAIQIMERAPDAPVEAPKFLGHGKCITHHRSDRMRATNDSYAIFHVVWAMVLKLKVPAHEVRGLAVSLGKLAPMGTEYEQPRLPWALPGRRPDCKLAADDIDADKKAKDPHTSEALHAEKPTSLQDSSVLTRLAKDYDHLHNLGDPQNKGTVTTTDLQPVSSPEAVYDAHSSHTTHEAALPPPSFQIPSASQLDVNALEFLPTTMRERIVSAMKARNVQLPTPSLQQVANQLGLDADVLAQLPINVRQEVLGDVLRHESGFQEETMADPLPESGAALAPTSSLVEQHAAVSSPMTPRRRAGFGQRTPVTTPRKSKTPRSARSSRSSRSPGQLRISEYLSPQKAAQTRNGLSHELPTSTNKIEQDAEVFQDEDTEIRLSGDAVFRAAKEVLKPRSPSPIPTHPDETLRSDHKGNNLADVPGVHTSESLIATCRSNGMNLNDGLSTTNDAPLIASQTLRSMSIDIEVFRSLPASVQAEVYAEHLRATEQRNKLRRKQDRIPDRTTAAWRRHAAEAAVLHEAKIRLDAGTYSSDDPVIDASRQCVGEAPGPDVRASLVEVNATTPRAPLHAYLSLDAFRQQISEWIRVCGQSPPRIQDVDYLEKVLMECVTPKELNRFPRLHLVQGVLRWWNYSIGHNAPQEWYEAYDRVSKTLESTIKHKHHSLLVH</sequence>
<dbReference type="Gene3D" id="1.10.150.20">
    <property type="entry name" value="5' to 3' exonuclease, C-terminal subdomain"/>
    <property type="match status" value="1"/>
</dbReference>
<feature type="region of interest" description="Disordered" evidence="13">
    <location>
        <begin position="500"/>
        <end position="525"/>
    </location>
</feature>
<dbReference type="Gene3D" id="3.30.70.270">
    <property type="match status" value="1"/>
</dbReference>
<dbReference type="GO" id="GO:0017125">
    <property type="term" value="F:deoxycytidyl transferase activity"/>
    <property type="evidence" value="ECO:0007669"/>
    <property type="project" value="TreeGrafter"/>
</dbReference>
<feature type="compositionally biased region" description="Polar residues" evidence="13">
    <location>
        <begin position="301"/>
        <end position="313"/>
    </location>
</feature>
<evidence type="ECO:0000256" key="13">
    <source>
        <dbReference type="SAM" id="MobiDB-lite"/>
    </source>
</evidence>
<feature type="compositionally biased region" description="Basic and acidic residues" evidence="13">
    <location>
        <begin position="1362"/>
        <end position="1373"/>
    </location>
</feature>
<accession>A0AAF0FFR4</accession>
<gene>
    <name evidence="16" type="primary">REV1</name>
    <name evidence="16" type="ORF">MPSI1_003869</name>
</gene>
<evidence type="ECO:0000256" key="11">
    <source>
        <dbReference type="ARBA" id="ARBA00023204"/>
    </source>
</evidence>
<dbReference type="CDD" id="cd17719">
    <property type="entry name" value="BRCT_Rev1"/>
    <property type="match status" value="1"/>
</dbReference>
<dbReference type="GO" id="GO:0070987">
    <property type="term" value="P:error-free translesion synthesis"/>
    <property type="evidence" value="ECO:0007669"/>
    <property type="project" value="TreeGrafter"/>
</dbReference>
<dbReference type="InterPro" id="IPR036775">
    <property type="entry name" value="DNA_pol_Y-fam_lit_finger_sf"/>
</dbReference>
<dbReference type="Gene3D" id="3.40.1170.60">
    <property type="match status" value="1"/>
</dbReference>
<dbReference type="SUPFAM" id="SSF56672">
    <property type="entry name" value="DNA/RNA polymerases"/>
    <property type="match status" value="1"/>
</dbReference>
<feature type="region of interest" description="Disordered" evidence="13">
    <location>
        <begin position="354"/>
        <end position="406"/>
    </location>
</feature>
<comment type="similarity">
    <text evidence="2">Belongs to the DNA polymerase type-Y family.</text>
</comment>
<feature type="region of interest" description="Disordered" evidence="13">
    <location>
        <begin position="1123"/>
        <end position="1145"/>
    </location>
</feature>
<keyword evidence="7" id="KW-0479">Metal-binding</keyword>
<evidence type="ECO:0000259" key="14">
    <source>
        <dbReference type="PROSITE" id="PS50172"/>
    </source>
</evidence>
<keyword evidence="12" id="KW-0539">Nucleus</keyword>
<keyword evidence="8" id="KW-0227">DNA damage</keyword>
<evidence type="ECO:0000256" key="4">
    <source>
        <dbReference type="ARBA" id="ARBA00022634"/>
    </source>
</evidence>
<dbReference type="GO" id="GO:0006281">
    <property type="term" value="P:DNA repair"/>
    <property type="evidence" value="ECO:0007669"/>
    <property type="project" value="UniProtKB-KW"/>
</dbReference>
<evidence type="ECO:0000256" key="2">
    <source>
        <dbReference type="ARBA" id="ARBA00010945"/>
    </source>
</evidence>
<dbReference type="GO" id="GO:0003887">
    <property type="term" value="F:DNA-directed DNA polymerase activity"/>
    <property type="evidence" value="ECO:0007669"/>
    <property type="project" value="TreeGrafter"/>
</dbReference>
<keyword evidence="4" id="KW-0237">DNA synthesis</keyword>
<feature type="region of interest" description="Disordered" evidence="13">
    <location>
        <begin position="459"/>
        <end position="488"/>
    </location>
</feature>
<proteinExistence type="inferred from homology"/>
<dbReference type="Gene3D" id="3.30.1490.100">
    <property type="entry name" value="DNA polymerase, Y-family, little finger domain"/>
    <property type="match status" value="1"/>
</dbReference>
<evidence type="ECO:0000256" key="12">
    <source>
        <dbReference type="ARBA" id="ARBA00023242"/>
    </source>
</evidence>
<dbReference type="SUPFAM" id="SSF100879">
    <property type="entry name" value="Lesion bypass DNA polymerase (Y-family), little finger domain"/>
    <property type="match status" value="1"/>
</dbReference>
<feature type="compositionally biased region" description="Polar residues" evidence="13">
    <location>
        <begin position="282"/>
        <end position="293"/>
    </location>
</feature>
<dbReference type="InterPro" id="IPR043502">
    <property type="entry name" value="DNA/RNA_pol_sf"/>
</dbReference>
<keyword evidence="11" id="KW-0234">DNA repair</keyword>
<evidence type="ECO:0000313" key="17">
    <source>
        <dbReference type="Proteomes" id="UP001214628"/>
    </source>
</evidence>
<feature type="region of interest" description="Disordered" evidence="13">
    <location>
        <begin position="1353"/>
        <end position="1374"/>
    </location>
</feature>
<dbReference type="GO" id="GO:0005634">
    <property type="term" value="C:nucleus"/>
    <property type="evidence" value="ECO:0007669"/>
    <property type="project" value="UniProtKB-SubCell"/>
</dbReference>
<dbReference type="Pfam" id="PF14377">
    <property type="entry name" value="UBM"/>
    <property type="match status" value="2"/>
</dbReference>
<dbReference type="Pfam" id="PF11799">
    <property type="entry name" value="IMS_C"/>
    <property type="match status" value="1"/>
</dbReference>